<dbReference type="GO" id="GO:0004497">
    <property type="term" value="F:monooxygenase activity"/>
    <property type="evidence" value="ECO:0007669"/>
    <property type="project" value="UniProtKB-KW"/>
</dbReference>
<evidence type="ECO:0000256" key="8">
    <source>
        <dbReference type="ARBA" id="ARBA00023033"/>
    </source>
</evidence>
<dbReference type="PRINTS" id="PR00463">
    <property type="entry name" value="EP450I"/>
</dbReference>
<dbReference type="PANTHER" id="PTHR46300:SF7">
    <property type="entry name" value="P450, PUTATIVE (EUROFUNG)-RELATED"/>
    <property type="match status" value="1"/>
</dbReference>
<dbReference type="Gene3D" id="1.10.630.10">
    <property type="entry name" value="Cytochrome P450"/>
    <property type="match status" value="2"/>
</dbReference>
<protein>
    <submittedName>
        <fullName evidence="9">Flavonoid 3',5'-hydroxylase</fullName>
    </submittedName>
</protein>
<name>A8PAA7_COPC7</name>
<dbReference type="VEuPathDB" id="FungiDB:CC1G_06137"/>
<comment type="caution">
    <text evidence="9">The sequence shown here is derived from an EMBL/GenBank/DDBJ whole genome shotgun (WGS) entry which is preliminary data.</text>
</comment>
<keyword evidence="7" id="KW-0408">Iron</keyword>
<dbReference type="SMR" id="A8PAA7"/>
<dbReference type="Pfam" id="PF00067">
    <property type="entry name" value="p450"/>
    <property type="match status" value="2"/>
</dbReference>
<reference evidence="9 10" key="1">
    <citation type="journal article" date="2010" name="Proc. Natl. Acad. Sci. U.S.A.">
        <title>Insights into evolution of multicellular fungi from the assembled chromosomes of the mushroom Coprinopsis cinerea (Coprinus cinereus).</title>
        <authorList>
            <person name="Stajich J.E."/>
            <person name="Wilke S.K."/>
            <person name="Ahren D."/>
            <person name="Au C.H."/>
            <person name="Birren B.W."/>
            <person name="Borodovsky M."/>
            <person name="Burns C."/>
            <person name="Canback B."/>
            <person name="Casselton L.A."/>
            <person name="Cheng C.K."/>
            <person name="Deng J."/>
            <person name="Dietrich F.S."/>
            <person name="Fargo D.C."/>
            <person name="Farman M.L."/>
            <person name="Gathman A.C."/>
            <person name="Goldberg J."/>
            <person name="Guigo R."/>
            <person name="Hoegger P.J."/>
            <person name="Hooker J.B."/>
            <person name="Huggins A."/>
            <person name="James T.Y."/>
            <person name="Kamada T."/>
            <person name="Kilaru S."/>
            <person name="Kodira C."/>
            <person name="Kues U."/>
            <person name="Kupfer D."/>
            <person name="Kwan H.S."/>
            <person name="Lomsadze A."/>
            <person name="Li W."/>
            <person name="Lilly W.W."/>
            <person name="Ma L.J."/>
            <person name="Mackey A.J."/>
            <person name="Manning G."/>
            <person name="Martin F."/>
            <person name="Muraguchi H."/>
            <person name="Natvig D.O."/>
            <person name="Palmerini H."/>
            <person name="Ramesh M.A."/>
            <person name="Rehmeyer C.J."/>
            <person name="Roe B.A."/>
            <person name="Shenoy N."/>
            <person name="Stanke M."/>
            <person name="Ter-Hovhannisyan V."/>
            <person name="Tunlid A."/>
            <person name="Velagapudi R."/>
            <person name="Vision T.J."/>
            <person name="Zeng Q."/>
            <person name="Zolan M.E."/>
            <person name="Pukkila P.J."/>
        </authorList>
    </citation>
    <scope>NUCLEOTIDE SEQUENCE [LARGE SCALE GENOMIC DNA]</scope>
    <source>
        <strain evidence="10">Okayama-7 / 130 / ATCC MYA-4618 / FGSC 9003</strain>
    </source>
</reference>
<evidence type="ECO:0000313" key="9">
    <source>
        <dbReference type="EMBL" id="EAU81926.2"/>
    </source>
</evidence>
<evidence type="ECO:0000313" key="10">
    <source>
        <dbReference type="Proteomes" id="UP000001861"/>
    </source>
</evidence>
<dbReference type="OrthoDB" id="2789670at2759"/>
<keyword evidence="5" id="KW-0479">Metal-binding</keyword>
<dbReference type="OMA" id="NSHTTHI"/>
<dbReference type="GO" id="GO:0020037">
    <property type="term" value="F:heme binding"/>
    <property type="evidence" value="ECO:0007669"/>
    <property type="project" value="InterPro"/>
</dbReference>
<organism evidence="9 10">
    <name type="scientific">Coprinopsis cinerea (strain Okayama-7 / 130 / ATCC MYA-4618 / FGSC 9003)</name>
    <name type="common">Inky cap fungus</name>
    <name type="synonym">Hormographiella aspergillata</name>
    <dbReference type="NCBI Taxonomy" id="240176"/>
    <lineage>
        <taxon>Eukaryota</taxon>
        <taxon>Fungi</taxon>
        <taxon>Dikarya</taxon>
        <taxon>Basidiomycota</taxon>
        <taxon>Agaricomycotina</taxon>
        <taxon>Agaricomycetes</taxon>
        <taxon>Agaricomycetidae</taxon>
        <taxon>Agaricales</taxon>
        <taxon>Agaricineae</taxon>
        <taxon>Psathyrellaceae</taxon>
        <taxon>Coprinopsis</taxon>
    </lineage>
</organism>
<keyword evidence="6" id="KW-0560">Oxidoreductase</keyword>
<dbReference type="InterPro" id="IPR036396">
    <property type="entry name" value="Cyt_P450_sf"/>
</dbReference>
<dbReference type="SUPFAM" id="SSF48264">
    <property type="entry name" value="Cytochrome P450"/>
    <property type="match status" value="1"/>
</dbReference>
<keyword evidence="10" id="KW-1185">Reference proteome</keyword>
<comment type="similarity">
    <text evidence="3">Belongs to the cytochrome P450 family.</text>
</comment>
<dbReference type="GO" id="GO:0016705">
    <property type="term" value="F:oxidoreductase activity, acting on paired donors, with incorporation or reduction of molecular oxygen"/>
    <property type="evidence" value="ECO:0007669"/>
    <property type="project" value="InterPro"/>
</dbReference>
<dbReference type="InParanoid" id="A8PAA7"/>
<dbReference type="AlphaFoldDB" id="A8PAA7"/>
<dbReference type="RefSeq" id="XP_001839947.2">
    <property type="nucleotide sequence ID" value="XM_001839895.2"/>
</dbReference>
<dbReference type="eggNOG" id="KOG0156">
    <property type="taxonomic scope" value="Eukaryota"/>
</dbReference>
<evidence type="ECO:0000256" key="6">
    <source>
        <dbReference type="ARBA" id="ARBA00023002"/>
    </source>
</evidence>
<dbReference type="PANTHER" id="PTHR46300">
    <property type="entry name" value="P450, PUTATIVE (EUROFUNG)-RELATED-RELATED"/>
    <property type="match status" value="1"/>
</dbReference>
<dbReference type="InterPro" id="IPR050364">
    <property type="entry name" value="Cytochrome_P450_fung"/>
</dbReference>
<evidence type="ECO:0000256" key="4">
    <source>
        <dbReference type="ARBA" id="ARBA00022617"/>
    </source>
</evidence>
<evidence type="ECO:0000256" key="1">
    <source>
        <dbReference type="ARBA" id="ARBA00001971"/>
    </source>
</evidence>
<dbReference type="GO" id="GO:0005506">
    <property type="term" value="F:iron ion binding"/>
    <property type="evidence" value="ECO:0007669"/>
    <property type="project" value="InterPro"/>
</dbReference>
<proteinExistence type="inferred from homology"/>
<sequence>MTVRFSAKALSDNPWIVALFGGALVLYIGRRLRRPKLATDTPLPPGPKGLPLVGNAFQIPLQEPRRVYKEWAEQYGDVIYLRAISQPIVVLDSMSAIQELLIKRAANYSDRVESPVTALHHPGWGVNDWSFAIMPYGTNWRQHRRTFHQFMNPNEVPRYRPIVEMEVYNFLRRVYERPKNFLEDARFLCGVVIMRVSYGMQDFEYNRRVVKLADEFVRGFSEYVAPGRLLVGALPWMRHIPSWLPGAGWKRSLERIRIAGDDVVGKPYADVKSEVRSGQTVEHSSLARSLVEALPDETSPEIQRNAQREIDSVIGRDRLPTSTDIERLPYIQAIVKEDGRWHSVLPLCLPHASKADDVYEGHLIPGGSVILSNTWSAPLYHLAPYPCPNFRRYRAIMHDPEVFEEPMEFRPERYLICPGRYLSSEIVTLVVPSLLAVFDVKPAKDAGGNVAPLKLEADPESVLVMSTFARVAFLVHPFPTNATLFFAPNTMRP</sequence>
<dbReference type="Proteomes" id="UP000001861">
    <property type="component" value="Unassembled WGS sequence"/>
</dbReference>
<accession>A8PAA7</accession>
<evidence type="ECO:0000256" key="3">
    <source>
        <dbReference type="ARBA" id="ARBA00010617"/>
    </source>
</evidence>
<dbReference type="HOGENOM" id="CLU_001570_2_3_1"/>
<keyword evidence="4" id="KW-0349">Heme</keyword>
<comment type="pathway">
    <text evidence="2">Secondary metabolite biosynthesis.</text>
</comment>
<dbReference type="EMBL" id="AACS02000002">
    <property type="protein sequence ID" value="EAU81926.2"/>
    <property type="molecule type" value="Genomic_DNA"/>
</dbReference>
<dbReference type="InterPro" id="IPR002401">
    <property type="entry name" value="Cyt_P450_E_grp-I"/>
</dbReference>
<comment type="cofactor">
    <cofactor evidence="1">
        <name>heme</name>
        <dbReference type="ChEBI" id="CHEBI:30413"/>
    </cofactor>
</comment>
<dbReference type="InterPro" id="IPR001128">
    <property type="entry name" value="Cyt_P450"/>
</dbReference>
<gene>
    <name evidence="9" type="ORF">CC1G_06137</name>
</gene>
<evidence type="ECO:0000256" key="7">
    <source>
        <dbReference type="ARBA" id="ARBA00023004"/>
    </source>
</evidence>
<evidence type="ECO:0000256" key="2">
    <source>
        <dbReference type="ARBA" id="ARBA00005179"/>
    </source>
</evidence>
<keyword evidence="8" id="KW-0503">Monooxygenase</keyword>
<evidence type="ECO:0000256" key="5">
    <source>
        <dbReference type="ARBA" id="ARBA00022723"/>
    </source>
</evidence>
<dbReference type="GeneID" id="6016570"/>
<dbReference type="KEGG" id="cci:CC1G_06137"/>